<protein>
    <recommendedName>
        <fullName evidence="5">DUF262 domain-containing protein</fullName>
    </recommendedName>
</protein>
<dbReference type="InterPro" id="IPR038461">
    <property type="entry name" value="Schlafen_AlbA_2_dom_sf"/>
</dbReference>
<gene>
    <name evidence="3" type="ORF">SAMN05421762_2119</name>
</gene>
<dbReference type="InterPro" id="IPR004919">
    <property type="entry name" value="GmrSD_N"/>
</dbReference>
<dbReference type="PANTHER" id="PTHR37292:SF2">
    <property type="entry name" value="DUF262 DOMAIN-CONTAINING PROTEIN"/>
    <property type="match status" value="1"/>
</dbReference>
<dbReference type="EMBL" id="FOLX01000001">
    <property type="protein sequence ID" value="SFC76464.1"/>
    <property type="molecule type" value="Genomic_DNA"/>
</dbReference>
<proteinExistence type="predicted"/>
<dbReference type="PANTHER" id="PTHR37292">
    <property type="entry name" value="VNG6097C"/>
    <property type="match status" value="1"/>
</dbReference>
<evidence type="ECO:0000259" key="1">
    <source>
        <dbReference type="Pfam" id="PF03235"/>
    </source>
</evidence>
<sequence length="714" mass="81050">MQIRQIIDKINDNQIFVPAFQREYVWKRPDAKALFTSLIKRYPTGTLLTWETANPPELKGKKKYTSEMGAVKLILDGQQRITTIYMILEGKLPPYYTQPEIKNNVLGLYVNLETLELEYYKKQAMENNPLWVNLTDIFQAKIKSSDVRKSLKARELLTDELEDLIDDNFEAVKSIMDREFPEQIIPVSASIKEAIDIFYIVNASGVNLTDAELALAQISGYWPEARDLFKAKLFELEKNGFVFKLDFIIYALLGVTHSMGSEMRRLHSADNREAIKAAWERLDKQILDYVVNILRTHAFVDHSDEINSVFALIPLIAYVYGKPNGQLTEIEIKKAVKWFYYSQLRQRYVSQTPQKLDKDLATVKNSSQPFDDLLGLIEQERSLTITEGEFAGRDIRHPLFSLMRWYFKSKGAVCLTSGVSIRQNMGKKYVLEKDHIFPYAALKENGYDINNRFKYALAQEITNRAVLTQVENRGKSDQAAKEYLESAKIKFPSALSKQCIPEDSALWEMSAYEKFLAARRSLLTEELNEFLVGITKMDTAKVEVSIADMIAEGEHDGLEFKSSMRWDTKQNCLNKSLEKVILKTIAAFNNGYGDGGTLIIGVDNEGNVLGLENDLSTLKGDDADAYELHLRNLVNAEFGVQYAASNIKVRFHEIEGQMVCAVTVSKGVGPLFVKDADKNGAKVEKFFVRSGNASDPINNPSEIATYISKRFKAA</sequence>
<dbReference type="OrthoDB" id="9798761at2"/>
<evidence type="ECO:0000313" key="3">
    <source>
        <dbReference type="EMBL" id="SFC76464.1"/>
    </source>
</evidence>
<dbReference type="AlphaFoldDB" id="A0A1I1LTJ8"/>
<organism evidence="3 4">
    <name type="scientific">Pseudooceanicola nitratireducens</name>
    <dbReference type="NCBI Taxonomy" id="517719"/>
    <lineage>
        <taxon>Bacteria</taxon>
        <taxon>Pseudomonadati</taxon>
        <taxon>Pseudomonadota</taxon>
        <taxon>Alphaproteobacteria</taxon>
        <taxon>Rhodobacterales</taxon>
        <taxon>Paracoccaceae</taxon>
        <taxon>Pseudooceanicola</taxon>
    </lineage>
</organism>
<reference evidence="3 4" key="1">
    <citation type="submission" date="2016-10" db="EMBL/GenBank/DDBJ databases">
        <authorList>
            <person name="de Groot N.N."/>
        </authorList>
    </citation>
    <scope>NUCLEOTIDE SEQUENCE [LARGE SCALE GENOMIC DNA]</scope>
    <source>
        <strain evidence="3 4">DSM 29619</strain>
    </source>
</reference>
<name>A0A1I1LTJ8_9RHOB</name>
<dbReference type="Gene3D" id="3.30.950.30">
    <property type="entry name" value="Schlafen, AAA domain"/>
    <property type="match status" value="1"/>
</dbReference>
<dbReference type="RefSeq" id="WP_093454240.1">
    <property type="nucleotide sequence ID" value="NZ_FNZG01000004.1"/>
</dbReference>
<feature type="domain" description="GmrSD restriction endonucleases N-terminal" evidence="1">
    <location>
        <begin position="3"/>
        <end position="218"/>
    </location>
</feature>
<dbReference type="STRING" id="517719.SAMN05421762_2119"/>
<feature type="domain" description="Schlafen AlbA-2" evidence="2">
    <location>
        <begin position="555"/>
        <end position="697"/>
    </location>
</feature>
<dbReference type="Proteomes" id="UP000231644">
    <property type="component" value="Unassembled WGS sequence"/>
</dbReference>
<evidence type="ECO:0008006" key="5">
    <source>
        <dbReference type="Google" id="ProtNLM"/>
    </source>
</evidence>
<dbReference type="Pfam" id="PF04326">
    <property type="entry name" value="SLFN_AlbA_2"/>
    <property type="match status" value="1"/>
</dbReference>
<dbReference type="Pfam" id="PF03235">
    <property type="entry name" value="GmrSD_N"/>
    <property type="match status" value="1"/>
</dbReference>
<dbReference type="InterPro" id="IPR007421">
    <property type="entry name" value="Schlafen_AlbA_2_dom"/>
</dbReference>
<accession>A0A1I1LTJ8</accession>
<keyword evidence="4" id="KW-1185">Reference proteome</keyword>
<evidence type="ECO:0000313" key="4">
    <source>
        <dbReference type="Proteomes" id="UP000231644"/>
    </source>
</evidence>
<evidence type="ECO:0000259" key="2">
    <source>
        <dbReference type="Pfam" id="PF04326"/>
    </source>
</evidence>